<comment type="caution">
    <text evidence="5">The sequence shown here is derived from an EMBL/GenBank/DDBJ whole genome shotgun (WGS) entry which is preliminary data.</text>
</comment>
<dbReference type="GO" id="GO:0007165">
    <property type="term" value="P:signal transduction"/>
    <property type="evidence" value="ECO:0007669"/>
    <property type="project" value="InterPro"/>
</dbReference>
<evidence type="ECO:0000256" key="3">
    <source>
        <dbReference type="SAM" id="Phobius"/>
    </source>
</evidence>
<dbReference type="PANTHER" id="PTHR43531:SF11">
    <property type="entry name" value="METHYL-ACCEPTING CHEMOTAXIS PROTEIN 3"/>
    <property type="match status" value="1"/>
</dbReference>
<dbReference type="AlphaFoldDB" id="A0A6N6VYT9"/>
<dbReference type="Pfam" id="PF00672">
    <property type="entry name" value="HAMP"/>
    <property type="match status" value="1"/>
</dbReference>
<feature type="domain" description="HAMP" evidence="4">
    <location>
        <begin position="212"/>
        <end position="264"/>
    </location>
</feature>
<dbReference type="GO" id="GO:0006935">
    <property type="term" value="P:chemotaxis"/>
    <property type="evidence" value="ECO:0007669"/>
    <property type="project" value="UniProtKB-KW"/>
</dbReference>
<feature type="non-terminal residue" evidence="5">
    <location>
        <position position="269"/>
    </location>
</feature>
<sequence length="269" mass="29153">MNHFFHTIKFKIILAFGVCVTLTAAIGLFGVFGISRLNSNMSDAYSSNTVPIAQLSDIRAAQLDIRAKLRRLQATRNADDVAKTLPGIQANVEMINKAWTDYYPASISSDKEHRIADKINAALSEFKFQTTDAVAALKESNFDAAADLISRSANVSDSLTNDLGADATLHLVQAKQFSDDSGSTFRAILWIAIALIGFGVMVAAGASLYLLRAISNPLKKAVDVANQIASGRLENDIQITSRDEFGQLLEALKRMDQQLSNTIRGIKGS</sequence>
<protein>
    <submittedName>
        <fullName evidence="5">HAMP domain-containing protein</fullName>
    </submittedName>
</protein>
<evidence type="ECO:0000313" key="6">
    <source>
        <dbReference type="Proteomes" id="UP000463700"/>
    </source>
</evidence>
<organism evidence="5 6">
    <name type="scientific">Paraburkholderia madseniana</name>
    <dbReference type="NCBI Taxonomy" id="2599607"/>
    <lineage>
        <taxon>Bacteria</taxon>
        <taxon>Pseudomonadati</taxon>
        <taxon>Pseudomonadota</taxon>
        <taxon>Betaproteobacteria</taxon>
        <taxon>Burkholderiales</taxon>
        <taxon>Burkholderiaceae</taxon>
        <taxon>Paraburkholderia</taxon>
    </lineage>
</organism>
<accession>A0A6N6VYT9</accession>
<evidence type="ECO:0000313" key="5">
    <source>
        <dbReference type="EMBL" id="KAE8753416.1"/>
    </source>
</evidence>
<dbReference type="InterPro" id="IPR003660">
    <property type="entry name" value="HAMP_dom"/>
</dbReference>
<feature type="transmembrane region" description="Helical" evidence="3">
    <location>
        <begin position="187"/>
        <end position="211"/>
    </location>
</feature>
<name>A0A6N6VYT9_9BURK</name>
<dbReference type="InterPro" id="IPR051310">
    <property type="entry name" value="MCP_chemotaxis"/>
</dbReference>
<dbReference type="GO" id="GO:0005886">
    <property type="term" value="C:plasma membrane"/>
    <property type="evidence" value="ECO:0007669"/>
    <property type="project" value="TreeGrafter"/>
</dbReference>
<dbReference type="GO" id="GO:0004888">
    <property type="term" value="F:transmembrane signaling receptor activity"/>
    <property type="evidence" value="ECO:0007669"/>
    <property type="project" value="TreeGrafter"/>
</dbReference>
<keyword evidence="3" id="KW-0472">Membrane</keyword>
<keyword evidence="1" id="KW-0145">Chemotaxis</keyword>
<dbReference type="Proteomes" id="UP000463700">
    <property type="component" value="Unassembled WGS sequence"/>
</dbReference>
<dbReference type="PROSITE" id="PS50885">
    <property type="entry name" value="HAMP"/>
    <property type="match status" value="1"/>
</dbReference>
<evidence type="ECO:0000259" key="4">
    <source>
        <dbReference type="PROSITE" id="PS50885"/>
    </source>
</evidence>
<dbReference type="Gene3D" id="6.10.340.10">
    <property type="match status" value="1"/>
</dbReference>
<evidence type="ECO:0000256" key="2">
    <source>
        <dbReference type="ARBA" id="ARBA00029447"/>
    </source>
</evidence>
<dbReference type="SUPFAM" id="SSF158472">
    <property type="entry name" value="HAMP domain-like"/>
    <property type="match status" value="1"/>
</dbReference>
<dbReference type="SMART" id="SM00304">
    <property type="entry name" value="HAMP"/>
    <property type="match status" value="1"/>
</dbReference>
<dbReference type="OrthoDB" id="9035246at2"/>
<keyword evidence="3" id="KW-0812">Transmembrane</keyword>
<gene>
    <name evidence="5" type="ORF">FSO04_45330</name>
</gene>
<dbReference type="InterPro" id="IPR024478">
    <property type="entry name" value="HlyB_4HB_MCP"/>
</dbReference>
<dbReference type="Pfam" id="PF12729">
    <property type="entry name" value="4HB_MCP_1"/>
    <property type="match status" value="1"/>
</dbReference>
<dbReference type="CDD" id="cd06225">
    <property type="entry name" value="HAMP"/>
    <property type="match status" value="1"/>
</dbReference>
<dbReference type="PANTHER" id="PTHR43531">
    <property type="entry name" value="PROTEIN ICFG"/>
    <property type="match status" value="1"/>
</dbReference>
<proteinExistence type="inferred from homology"/>
<dbReference type="EMBL" id="VOSW01000230">
    <property type="protein sequence ID" value="KAE8753416.1"/>
    <property type="molecule type" value="Genomic_DNA"/>
</dbReference>
<feature type="transmembrane region" description="Helical" evidence="3">
    <location>
        <begin position="12"/>
        <end position="34"/>
    </location>
</feature>
<dbReference type="RefSeq" id="WP_154567940.1">
    <property type="nucleotide sequence ID" value="NZ_VOSW01000230.1"/>
</dbReference>
<reference evidence="5 6" key="1">
    <citation type="journal article" date="2020" name="Int. J. Syst. Evol. Microbiol.">
        <title>Paraburkholderia madseniana sp. nov., a phenolic acid-degrading bacterium isolated from acidic forest soil.</title>
        <authorList>
            <person name="Wilhelm R.C."/>
            <person name="Murphy S.J.L."/>
            <person name="Feriancek N.M."/>
            <person name="Karasz D.C."/>
            <person name="DeRito C.M."/>
            <person name="Newman J.D."/>
            <person name="Buckley D.H."/>
        </authorList>
    </citation>
    <scope>NUCLEOTIDE SEQUENCE [LARGE SCALE GENOMIC DNA]</scope>
    <source>
        <strain evidence="5 6">RP11</strain>
    </source>
</reference>
<evidence type="ECO:0000256" key="1">
    <source>
        <dbReference type="ARBA" id="ARBA00022500"/>
    </source>
</evidence>
<comment type="similarity">
    <text evidence="2">Belongs to the methyl-accepting chemotaxis (MCP) protein family.</text>
</comment>
<keyword evidence="3" id="KW-1133">Transmembrane helix</keyword>